<reference evidence="2 5" key="2">
    <citation type="submission" date="2017-08" db="EMBL/GenBank/DDBJ databases">
        <title>The complete genome sequence of moderately halophilic actinomycete Actinopolyspora erythraea YIM 90600, the producer of novel erythromycin, novel actinopolysporins A-C and tubercidin.</title>
        <authorList>
            <person name="Yin M."/>
            <person name="Tang S."/>
        </authorList>
    </citation>
    <scope>NUCLEOTIDE SEQUENCE [LARGE SCALE GENOMIC DNA]</scope>
    <source>
        <strain evidence="2 5">YIM 90600</strain>
    </source>
</reference>
<dbReference type="Proteomes" id="UP000215043">
    <property type="component" value="Chromosome"/>
</dbReference>
<name>A0A099D1Q8_9ACTN</name>
<gene>
    <name evidence="2" type="ORF">CDG81_04865</name>
    <name evidence="3" type="ORF">IL38_19850</name>
</gene>
<evidence type="ECO:0000313" key="3">
    <source>
        <dbReference type="EMBL" id="KGI79964.1"/>
    </source>
</evidence>
<protein>
    <submittedName>
        <fullName evidence="2">Uncharacterized protein</fullName>
    </submittedName>
</protein>
<evidence type="ECO:0000313" key="4">
    <source>
        <dbReference type="Proteomes" id="UP000029737"/>
    </source>
</evidence>
<reference evidence="3 4" key="1">
    <citation type="journal article" date="2014" name="PLoS ONE">
        <title>Identification and Characterization of a New Erythromycin Biosynthetic Gene Cluster in Actinopolyspora erythraea YIM90600, a Novel Erythronolide-Producing Halophilic Actinomycete Isolated from Salt Field.</title>
        <authorList>
            <person name="Chen D."/>
            <person name="Feng J."/>
            <person name="Huang L."/>
            <person name="Zhang Q."/>
            <person name="Wu J."/>
            <person name="Zhu X."/>
            <person name="Duan Y."/>
            <person name="Xu Z."/>
        </authorList>
    </citation>
    <scope>NUCLEOTIDE SEQUENCE [LARGE SCALE GENOMIC DNA]</scope>
    <source>
        <strain evidence="3 4">YIM90600</strain>
    </source>
</reference>
<proteinExistence type="predicted"/>
<dbReference type="Proteomes" id="UP000029737">
    <property type="component" value="Unassembled WGS sequence"/>
</dbReference>
<accession>A0A099D1Q8</accession>
<dbReference type="AlphaFoldDB" id="A0A099D1Q8"/>
<feature type="region of interest" description="Disordered" evidence="1">
    <location>
        <begin position="25"/>
        <end position="44"/>
    </location>
</feature>
<keyword evidence="4" id="KW-1185">Reference proteome</keyword>
<dbReference type="EMBL" id="JPMV01000037">
    <property type="protein sequence ID" value="KGI79964.1"/>
    <property type="molecule type" value="Genomic_DNA"/>
</dbReference>
<evidence type="ECO:0000313" key="2">
    <source>
        <dbReference type="EMBL" id="ASU77757.1"/>
    </source>
</evidence>
<dbReference type="HOGENOM" id="CLU_2598113_0_0_11"/>
<dbReference type="KEGG" id="aey:CDG81_04865"/>
<evidence type="ECO:0000256" key="1">
    <source>
        <dbReference type="SAM" id="MobiDB-lite"/>
    </source>
</evidence>
<dbReference type="EMBL" id="CP022752">
    <property type="protein sequence ID" value="ASU77757.1"/>
    <property type="molecule type" value="Genomic_DNA"/>
</dbReference>
<sequence length="79" mass="8511">MEALSQVCGLSAYWFPALYDNAEPVDPSVSGSSTRSREFATAGGRVEADCGAPRMASPLRIEPGTLDENYRFPGRADLE</sequence>
<organism evidence="2 5">
    <name type="scientific">Actinopolyspora erythraea</name>
    <dbReference type="NCBI Taxonomy" id="414996"/>
    <lineage>
        <taxon>Bacteria</taxon>
        <taxon>Bacillati</taxon>
        <taxon>Actinomycetota</taxon>
        <taxon>Actinomycetes</taxon>
        <taxon>Actinopolysporales</taxon>
        <taxon>Actinopolysporaceae</taxon>
        <taxon>Actinopolyspora</taxon>
    </lineage>
</organism>
<evidence type="ECO:0000313" key="5">
    <source>
        <dbReference type="Proteomes" id="UP000215043"/>
    </source>
</evidence>